<feature type="binding site" evidence="9">
    <location>
        <position position="84"/>
    </location>
    <ligand>
        <name>anthranilate</name>
        <dbReference type="ChEBI" id="CHEBI:16567"/>
        <label>1</label>
    </ligand>
</feature>
<feature type="binding site" evidence="9">
    <location>
        <position position="230"/>
    </location>
    <ligand>
        <name>Mg(2+)</name>
        <dbReference type="ChEBI" id="CHEBI:18420"/>
        <label>2</label>
    </ligand>
</feature>
<evidence type="ECO:0000313" key="13">
    <source>
        <dbReference type="EMBL" id="VNQ95140.1"/>
    </source>
</evidence>
<evidence type="ECO:0000256" key="4">
    <source>
        <dbReference type="ARBA" id="ARBA00022679"/>
    </source>
</evidence>
<comment type="caution">
    <text evidence="9">Lacks conserved residue(s) required for the propagation of feature annotation.</text>
</comment>
<feature type="binding site" evidence="9">
    <location>
        <begin position="87"/>
        <end position="88"/>
    </location>
    <ligand>
        <name>5-phospho-alpha-D-ribose 1-diphosphate</name>
        <dbReference type="ChEBI" id="CHEBI:58017"/>
    </ligand>
</feature>
<dbReference type="InterPro" id="IPR005940">
    <property type="entry name" value="Anthranilate_Pribosyl_Tfrase"/>
</dbReference>
<dbReference type="PANTHER" id="PTHR43285:SF2">
    <property type="entry name" value="ANTHRANILATE PHOSPHORIBOSYLTRANSFERASE"/>
    <property type="match status" value="1"/>
</dbReference>
<gene>
    <name evidence="13" type="primary">trpD2</name>
    <name evidence="9" type="synonym">trpD</name>
    <name evidence="12" type="ORF">SAMEA2814115_00400</name>
    <name evidence="13" type="ORF">SAMEA2814130_01037</name>
</gene>
<evidence type="ECO:0000259" key="10">
    <source>
        <dbReference type="Pfam" id="PF00591"/>
    </source>
</evidence>
<feature type="binding site" evidence="9">
    <location>
        <position position="92"/>
    </location>
    <ligand>
        <name>5-phospho-alpha-D-ribose 1-diphosphate</name>
        <dbReference type="ChEBI" id="CHEBI:58017"/>
    </ligand>
</feature>
<dbReference type="EC" id="2.4.2.18" evidence="9"/>
<evidence type="ECO:0000256" key="3">
    <source>
        <dbReference type="ARBA" id="ARBA00022676"/>
    </source>
</evidence>
<dbReference type="GO" id="GO:0005829">
    <property type="term" value="C:cytosol"/>
    <property type="evidence" value="ECO:0007669"/>
    <property type="project" value="TreeGrafter"/>
</dbReference>
<keyword evidence="6 9" id="KW-0057">Aromatic amino acid biosynthesis</keyword>
<dbReference type="Pfam" id="PF02885">
    <property type="entry name" value="Glycos_trans_3N"/>
    <property type="match status" value="1"/>
</dbReference>
<organism evidence="13">
    <name type="scientific">Streptococcus pneumoniae</name>
    <dbReference type="NCBI Taxonomy" id="1313"/>
    <lineage>
        <taxon>Bacteria</taxon>
        <taxon>Bacillati</taxon>
        <taxon>Bacillota</taxon>
        <taxon>Bacilli</taxon>
        <taxon>Lactobacillales</taxon>
        <taxon>Streptococcaceae</taxon>
        <taxon>Streptococcus</taxon>
    </lineage>
</organism>
<evidence type="ECO:0000256" key="7">
    <source>
        <dbReference type="ARBA" id="ARBA00052328"/>
    </source>
</evidence>
<evidence type="ECO:0000256" key="5">
    <source>
        <dbReference type="ARBA" id="ARBA00022822"/>
    </source>
</evidence>
<dbReference type="GO" id="GO:0000162">
    <property type="term" value="P:L-tryptophan biosynthetic process"/>
    <property type="evidence" value="ECO:0007669"/>
    <property type="project" value="UniProtKB-UniRule"/>
</dbReference>
<dbReference type="GO" id="GO:0000287">
    <property type="term" value="F:magnesium ion binding"/>
    <property type="evidence" value="ECO:0007669"/>
    <property type="project" value="UniProtKB-UniRule"/>
</dbReference>
<protein>
    <recommendedName>
        <fullName evidence="9">Anthranilate phosphoribosyltransferase</fullName>
        <ecNumber evidence="9">2.4.2.18</ecNumber>
    </recommendedName>
</protein>
<feature type="binding site" evidence="9">
    <location>
        <begin position="94"/>
        <end position="97"/>
    </location>
    <ligand>
        <name>5-phospho-alpha-D-ribose 1-diphosphate</name>
        <dbReference type="ChEBI" id="CHEBI:58017"/>
    </ligand>
</feature>
<comment type="similarity">
    <text evidence="9">Belongs to the anthranilate phosphoribosyltransferase family.</text>
</comment>
<evidence type="ECO:0000256" key="1">
    <source>
        <dbReference type="ARBA" id="ARBA00004907"/>
    </source>
</evidence>
<name>A0A4L8JMR2_STREE</name>
<comment type="subunit">
    <text evidence="9">Homodimer.</text>
</comment>
<evidence type="ECO:0000313" key="12">
    <source>
        <dbReference type="EMBL" id="VNO63517.1"/>
    </source>
</evidence>
<dbReference type="Pfam" id="PF00591">
    <property type="entry name" value="Glycos_transf_3"/>
    <property type="match status" value="1"/>
</dbReference>
<feature type="binding site" evidence="9">
    <location>
        <position position="170"/>
    </location>
    <ligand>
        <name>anthranilate</name>
        <dbReference type="ChEBI" id="CHEBI:16567"/>
        <label>2</label>
    </ligand>
</feature>
<dbReference type="PANTHER" id="PTHR43285">
    <property type="entry name" value="ANTHRANILATE PHOSPHORIBOSYLTRANSFERASE"/>
    <property type="match status" value="1"/>
</dbReference>
<dbReference type="Gene3D" id="1.20.970.10">
    <property type="entry name" value="Transferase, Pyrimidine Nucleoside Phosphorylase, Chain C"/>
    <property type="match status" value="1"/>
</dbReference>
<dbReference type="Gene3D" id="3.40.1030.10">
    <property type="entry name" value="Nucleoside phosphorylase/phosphoribosyltransferase catalytic domain"/>
    <property type="match status" value="1"/>
</dbReference>
<keyword evidence="2 9" id="KW-0028">Amino-acid biosynthesis</keyword>
<feature type="binding site" evidence="9">
    <location>
        <position position="230"/>
    </location>
    <ligand>
        <name>Mg(2+)</name>
        <dbReference type="ChEBI" id="CHEBI:18420"/>
        <label>1</label>
    </ligand>
</feature>
<comment type="catalytic activity">
    <reaction evidence="7 9">
        <text>N-(5-phospho-beta-D-ribosyl)anthranilate + diphosphate = 5-phospho-alpha-D-ribose 1-diphosphate + anthranilate</text>
        <dbReference type="Rhea" id="RHEA:11768"/>
        <dbReference type="ChEBI" id="CHEBI:16567"/>
        <dbReference type="ChEBI" id="CHEBI:18277"/>
        <dbReference type="ChEBI" id="CHEBI:33019"/>
        <dbReference type="ChEBI" id="CHEBI:58017"/>
        <dbReference type="EC" id="2.4.2.18"/>
    </reaction>
</comment>
<accession>A0A4L8JMR2</accession>
<evidence type="ECO:0000256" key="6">
    <source>
        <dbReference type="ARBA" id="ARBA00023141"/>
    </source>
</evidence>
<dbReference type="EMBL" id="CAATIX010000007">
    <property type="protein sequence ID" value="VNQ95140.1"/>
    <property type="molecule type" value="Genomic_DNA"/>
</dbReference>
<dbReference type="InterPro" id="IPR000312">
    <property type="entry name" value="Glycosyl_Trfase_fam3"/>
</dbReference>
<feature type="domain" description="Glycosyl transferase family 3" evidence="10">
    <location>
        <begin position="78"/>
        <end position="328"/>
    </location>
</feature>
<evidence type="ECO:0000256" key="2">
    <source>
        <dbReference type="ARBA" id="ARBA00022605"/>
    </source>
</evidence>
<feature type="binding site" evidence="9">
    <location>
        <position position="124"/>
    </location>
    <ligand>
        <name>5-phospho-alpha-D-ribose 1-diphosphate</name>
        <dbReference type="ChEBI" id="CHEBI:58017"/>
    </ligand>
</feature>
<feature type="binding site" evidence="9">
    <location>
        <position position="84"/>
    </location>
    <ligand>
        <name>5-phospho-alpha-D-ribose 1-diphosphate</name>
        <dbReference type="ChEBI" id="CHEBI:58017"/>
    </ligand>
</feature>
<feature type="binding site" evidence="9">
    <location>
        <begin position="112"/>
        <end position="120"/>
    </location>
    <ligand>
        <name>5-phospho-alpha-D-ribose 1-diphosphate</name>
        <dbReference type="ChEBI" id="CHEBI:58017"/>
    </ligand>
</feature>
<dbReference type="EMBL" id="CAATFF010000003">
    <property type="protein sequence ID" value="VNO63517.1"/>
    <property type="molecule type" value="Genomic_DNA"/>
</dbReference>
<keyword evidence="9" id="KW-0460">Magnesium</keyword>
<dbReference type="SUPFAM" id="SSF47648">
    <property type="entry name" value="Nucleoside phosphorylase/phosphoribosyltransferase N-terminal domain"/>
    <property type="match status" value="1"/>
</dbReference>
<comment type="function">
    <text evidence="9">Catalyzes the transfer of the phosphoribosyl group of 5-phosphorylribose-1-pyrophosphate (PRPP) to anthranilate to yield N-(5'-phosphoribosyl)-anthranilate (PRA).</text>
</comment>
<reference evidence="13" key="1">
    <citation type="submission" date="2019-04" db="EMBL/GenBank/DDBJ databases">
        <authorList>
            <consortium name="Pathogen Informatics"/>
        </authorList>
    </citation>
    <scope>NUCLEOTIDE SEQUENCE</scope>
    <source>
        <strain evidence="13">GPSC1</strain>
    </source>
</reference>
<comment type="cofactor">
    <cofactor evidence="9">
        <name>Mg(2+)</name>
        <dbReference type="ChEBI" id="CHEBI:18420"/>
    </cofactor>
    <text evidence="9">Binds 2 magnesium ions per monomer.</text>
</comment>
<keyword evidence="9" id="KW-0479">Metal-binding</keyword>
<dbReference type="HAMAP" id="MF_00211">
    <property type="entry name" value="TrpD"/>
    <property type="match status" value="1"/>
</dbReference>
<dbReference type="InterPro" id="IPR036320">
    <property type="entry name" value="Glycosyl_Trfase_fam3_N_dom_sf"/>
</dbReference>
<proteinExistence type="inferred from homology"/>
<dbReference type="InterPro" id="IPR035902">
    <property type="entry name" value="Nuc_phospho_transferase"/>
</dbReference>
<dbReference type="GO" id="GO:0004048">
    <property type="term" value="F:anthranilate phosphoribosyltransferase activity"/>
    <property type="evidence" value="ECO:0007669"/>
    <property type="project" value="UniProtKB-UniRule"/>
</dbReference>
<keyword evidence="3 9" id="KW-0328">Glycosyltransferase</keyword>
<comment type="pathway">
    <text evidence="1 9">Amino-acid biosynthesis; L-tryptophan biosynthesis; L-tryptophan from chorismate: step 2/5.</text>
</comment>
<dbReference type="NCBIfam" id="TIGR01245">
    <property type="entry name" value="trpD"/>
    <property type="match status" value="1"/>
</dbReference>
<feature type="binding site" evidence="9">
    <location>
        <position position="229"/>
    </location>
    <ligand>
        <name>Mg(2+)</name>
        <dbReference type="ChEBI" id="CHEBI:18420"/>
        <label>2</label>
    </ligand>
</feature>
<evidence type="ECO:0000256" key="8">
    <source>
        <dbReference type="ARBA" id="ARBA00061188"/>
    </source>
</evidence>
<comment type="similarity">
    <text evidence="8">In the C-terminal section; belongs to the anthranilate phosphoribosyltransferase family.</text>
</comment>
<sequence>MKEIIEKLAKFENLSGVEMTDVIERIVTGRIVTGRVTEAQIASLLLALKMKGETPEERTAIAQVMRGHAQHIPTEIHDAMDNCGTGGDKSFSFNISTTAAFVLAGGGIHMAKHGNRSISSKSGSADVLEALGINLDLKPAELGKVFDKTGIVFLFAKNMHPAMKYIMPARLELGIPTIMNLTGPLIHPMALETQLLGISRPELLESTAQVLKNMGRKRAIVVAGPEGLDEAGLNGTTKIALLENGEISLSSFTPEDLGMEGYAMEDIRGGNAQENAEILLSVLKNEASPFLETTVLNAGLGFYANGKIDSIKEGVALARQVIARGKALEKLRLLQEYQK</sequence>
<keyword evidence="4 9" id="KW-0808">Transferase</keyword>
<feature type="binding site" evidence="9">
    <location>
        <position position="115"/>
    </location>
    <ligand>
        <name>anthranilate</name>
        <dbReference type="ChEBI" id="CHEBI:16567"/>
        <label>1</label>
    </ligand>
</feature>
<dbReference type="SUPFAM" id="SSF52418">
    <property type="entry name" value="Nucleoside phosphorylase/phosphoribosyltransferase catalytic domain"/>
    <property type="match status" value="1"/>
</dbReference>
<dbReference type="AlphaFoldDB" id="A0A4L8JMR2"/>
<dbReference type="FunFam" id="3.40.1030.10:FF:000002">
    <property type="entry name" value="Anthranilate phosphoribosyltransferase"/>
    <property type="match status" value="1"/>
</dbReference>
<dbReference type="UniPathway" id="UPA00035">
    <property type="reaction ID" value="UER00041"/>
</dbReference>
<feature type="binding site" evidence="9">
    <location>
        <position position="96"/>
    </location>
    <ligand>
        <name>Mg(2+)</name>
        <dbReference type="ChEBI" id="CHEBI:18420"/>
        <label>1</label>
    </ligand>
</feature>
<feature type="domain" description="Glycosyl transferase family 3 N-terminal" evidence="11">
    <location>
        <begin position="2"/>
        <end position="69"/>
    </location>
</feature>
<evidence type="ECO:0000256" key="9">
    <source>
        <dbReference type="HAMAP-Rule" id="MF_00211"/>
    </source>
</evidence>
<keyword evidence="5 9" id="KW-0822">Tryptophan biosynthesis</keyword>
<evidence type="ECO:0000259" key="11">
    <source>
        <dbReference type="Pfam" id="PF02885"/>
    </source>
</evidence>
<dbReference type="InterPro" id="IPR017459">
    <property type="entry name" value="Glycosyl_Trfase_fam3_N_dom"/>
</dbReference>